<dbReference type="GO" id="GO:0003899">
    <property type="term" value="F:DNA-directed RNA polymerase activity"/>
    <property type="evidence" value="ECO:0007669"/>
    <property type="project" value="InterPro"/>
</dbReference>
<dbReference type="AlphaFoldDB" id="E6PBZ8"/>
<dbReference type="SUPFAM" id="SSF57783">
    <property type="entry name" value="Zinc beta-ribbon"/>
    <property type="match status" value="1"/>
</dbReference>
<organism evidence="2">
    <name type="scientific">mine drainage metagenome</name>
    <dbReference type="NCBI Taxonomy" id="410659"/>
    <lineage>
        <taxon>unclassified sequences</taxon>
        <taxon>metagenomes</taxon>
        <taxon>ecological metagenomes</taxon>
    </lineage>
</organism>
<evidence type="ECO:0000259" key="1">
    <source>
        <dbReference type="Pfam" id="PF01807"/>
    </source>
</evidence>
<dbReference type="EMBL" id="CABL01000001">
    <property type="protein sequence ID" value="CBH73981.1"/>
    <property type="molecule type" value="Genomic_DNA"/>
</dbReference>
<comment type="caution">
    <text evidence="2">The sequence shown here is derived from an EMBL/GenBank/DDBJ whole genome shotgun (WGS) entry which is preliminary data.</text>
</comment>
<accession>E6PBZ8</accession>
<dbReference type="GO" id="GO:0003677">
    <property type="term" value="F:DNA binding"/>
    <property type="evidence" value="ECO:0007669"/>
    <property type="project" value="InterPro"/>
</dbReference>
<reference evidence="2" key="1">
    <citation type="submission" date="2009-10" db="EMBL/GenBank/DDBJ databases">
        <title>Diversity of trophic interactions inside an arsenic-rich microbial ecosystem.</title>
        <authorList>
            <person name="Bertin P.N."/>
            <person name="Heinrich-Salmeron A."/>
            <person name="Pelletier E."/>
            <person name="Goulhen-Chollet F."/>
            <person name="Arsene-Ploetze F."/>
            <person name="Gallien S."/>
            <person name="Calteau A."/>
            <person name="Vallenet D."/>
            <person name="Casiot C."/>
            <person name="Chane-Woon-Ming B."/>
            <person name="Giloteaux L."/>
            <person name="Barakat M."/>
            <person name="Bonnefoy V."/>
            <person name="Bruneel O."/>
            <person name="Chandler M."/>
            <person name="Cleiss J."/>
            <person name="Duran R."/>
            <person name="Elbaz-Poulichet F."/>
            <person name="Fonknechten N."/>
            <person name="Lauga B."/>
            <person name="Mornico D."/>
            <person name="Ortet P."/>
            <person name="Schaeffer C."/>
            <person name="Siguier P."/>
            <person name="Alexander Thil Smith A."/>
            <person name="Van Dorsselaer A."/>
            <person name="Weissenbach J."/>
            <person name="Medigue C."/>
            <person name="Le Paslier D."/>
        </authorList>
    </citation>
    <scope>NUCLEOTIDE SEQUENCE</scope>
</reference>
<feature type="domain" description="Zinc finger CHC2-type" evidence="1">
    <location>
        <begin position="42"/>
        <end position="75"/>
    </location>
</feature>
<protein>
    <recommendedName>
        <fullName evidence="1">Zinc finger CHC2-type domain-containing protein</fullName>
    </recommendedName>
</protein>
<dbReference type="Gene3D" id="3.90.580.10">
    <property type="entry name" value="Zinc finger, CHC2-type domain"/>
    <property type="match status" value="1"/>
</dbReference>
<dbReference type="GO" id="GO:0008270">
    <property type="term" value="F:zinc ion binding"/>
    <property type="evidence" value="ECO:0007669"/>
    <property type="project" value="InterPro"/>
</dbReference>
<proteinExistence type="predicted"/>
<gene>
    <name evidence="2" type="ORF">CARN1_1868</name>
</gene>
<dbReference type="Pfam" id="PF01807">
    <property type="entry name" value="Zn_ribbon_DnaG"/>
    <property type="match status" value="1"/>
</dbReference>
<dbReference type="GO" id="GO:0006260">
    <property type="term" value="P:DNA replication"/>
    <property type="evidence" value="ECO:0007669"/>
    <property type="project" value="InterPro"/>
</dbReference>
<dbReference type="InterPro" id="IPR002694">
    <property type="entry name" value="Znf_CHC2"/>
</dbReference>
<sequence>MTRRATTSTRHDGTSSIVERATARDVLRLAGFAEPNRSGMISCPIHAERSASFHLLTKGFRCFGCGARGGILDLIAVLGVAGDRATAARWLEENFGHD</sequence>
<name>E6PBZ8_9ZZZZ</name>
<evidence type="ECO:0000313" key="2">
    <source>
        <dbReference type="EMBL" id="CBH73981.1"/>
    </source>
</evidence>
<dbReference type="InterPro" id="IPR036977">
    <property type="entry name" value="DNA_primase_Znf_CHC2"/>
</dbReference>